<gene>
    <name evidence="1" type="ORF">C427_5103</name>
</gene>
<proteinExistence type="predicted"/>
<dbReference type="AlphaFoldDB" id="K7AW59"/>
<evidence type="ECO:0000313" key="2">
    <source>
        <dbReference type="Proteomes" id="UP000011864"/>
    </source>
</evidence>
<protein>
    <submittedName>
        <fullName evidence="1">Uncharacterized protein</fullName>
    </submittedName>
</protein>
<dbReference type="EMBL" id="CP003837">
    <property type="protein sequence ID" value="AGH47202.1"/>
    <property type="molecule type" value="Genomic_DNA"/>
</dbReference>
<accession>K7AW59</accession>
<organism evidence="1 2">
    <name type="scientific">Paraglaciecola psychrophila 170</name>
    <dbReference type="NCBI Taxonomy" id="1129794"/>
    <lineage>
        <taxon>Bacteria</taxon>
        <taxon>Pseudomonadati</taxon>
        <taxon>Pseudomonadota</taxon>
        <taxon>Gammaproteobacteria</taxon>
        <taxon>Alteromonadales</taxon>
        <taxon>Alteromonadaceae</taxon>
        <taxon>Paraglaciecola</taxon>
    </lineage>
</organism>
<evidence type="ECO:0000313" key="1">
    <source>
        <dbReference type="EMBL" id="AGH47202.1"/>
    </source>
</evidence>
<name>K7AW59_9ALTE</name>
<dbReference type="STRING" id="1129794.C427_5103"/>
<dbReference type="HOGENOM" id="CLU_2410600_0_0_6"/>
<reference evidence="1 2" key="1">
    <citation type="journal article" date="2013" name="Genome Announc.">
        <title>Complete Genome Sequence of Glaciecola psychrophila Strain 170T.</title>
        <authorList>
            <person name="Yin J."/>
            <person name="Chen J."/>
            <person name="Liu G."/>
            <person name="Yu Y."/>
            <person name="Song L."/>
            <person name="Wang X."/>
            <person name="Qu X."/>
        </authorList>
    </citation>
    <scope>NUCLEOTIDE SEQUENCE [LARGE SCALE GENOMIC DNA]</scope>
    <source>
        <strain evidence="1 2">170</strain>
    </source>
</reference>
<dbReference type="OrthoDB" id="6402222at2"/>
<dbReference type="KEGG" id="gps:C427_5103"/>
<sequence length="92" mass="10826">MLYVVIANHTSKYVYEREVASCPDAYFLVVIIIEDTSRVSNIYTKQVVQNTEDYFINQFTYMVYFIFFRMKALISVESSFNSMVCGIFVAWL</sequence>
<dbReference type="PATRIC" id="fig|1129794.4.peg.5088"/>
<keyword evidence="2" id="KW-1185">Reference proteome</keyword>
<dbReference type="Proteomes" id="UP000011864">
    <property type="component" value="Chromosome"/>
</dbReference>